<accession>A0ABW4TD38</accession>
<dbReference type="PANTHER" id="PTHR30290:SF10">
    <property type="entry name" value="PERIPLASMIC OLIGOPEPTIDE-BINDING PROTEIN-RELATED"/>
    <property type="match status" value="1"/>
</dbReference>
<dbReference type="PANTHER" id="PTHR30290">
    <property type="entry name" value="PERIPLASMIC BINDING COMPONENT OF ABC TRANSPORTER"/>
    <property type="match status" value="1"/>
</dbReference>
<evidence type="ECO:0000256" key="1">
    <source>
        <dbReference type="ARBA" id="ARBA00004196"/>
    </source>
</evidence>
<comment type="similarity">
    <text evidence="2">Belongs to the bacterial solute-binding protein 5 family.</text>
</comment>
<keyword evidence="4 5" id="KW-0732">Signal</keyword>
<proteinExistence type="inferred from homology"/>
<evidence type="ECO:0000313" key="7">
    <source>
        <dbReference type="EMBL" id="MFD1939938.1"/>
    </source>
</evidence>
<evidence type="ECO:0000256" key="2">
    <source>
        <dbReference type="ARBA" id="ARBA00005695"/>
    </source>
</evidence>
<dbReference type="Proteomes" id="UP001597368">
    <property type="component" value="Unassembled WGS sequence"/>
</dbReference>
<dbReference type="PIRSF" id="PIRSF002741">
    <property type="entry name" value="MppA"/>
    <property type="match status" value="1"/>
</dbReference>
<gene>
    <name evidence="7" type="ORF">ACFSKW_51625</name>
</gene>
<dbReference type="Gene3D" id="3.40.190.10">
    <property type="entry name" value="Periplasmic binding protein-like II"/>
    <property type="match status" value="1"/>
</dbReference>
<sequence length="529" mass="54594">MNRTTAVTVVAVTGLLAAACGASPSTPGGGGVVENATFTAAIPADPGVLDPATAILAVTNNTLNYAYDTLVTTKADGTLVPTLAEKWDVKPESVTFTLRKNVTCADGSPVTPSVVAENFTHIADPATKSPVYGVLIPAGMTAKADDAAGTVTLTMPQPFSFILESAASVYIVCGKGLKDRSLLARQTSGSGIFQLTEVVSGDHYTFALRKDYGWGPDGVTGRTPGLPAKLVLKVVPNEQTAVNLLTSGGLNAAVVEGPDRQRVEADPSVKKTVVGGGNGQYFYHQGEGHPTADPVVRKALTQGVNLTELAAIASGGNGRKPTNLVLEPRPCKGDSVSGHLPAHDPAAAAAALDAAGWKQGPDGIRVKDGKRLTIRYLHATTRGQGVLAAAEYLATTWKKLGAEVRLQGVIDTKLAESLNVTQDWDAAWLPIGVSLPSQLIGFLSGPNAPKGANFAHLNNSRYNELVAKAAARPGAESCGDWLAAESALFEAGDLVPVVENTALIATKGATVEVVATQIAPTSIRMTKAG</sequence>
<evidence type="ECO:0000256" key="4">
    <source>
        <dbReference type="ARBA" id="ARBA00022729"/>
    </source>
</evidence>
<evidence type="ECO:0000259" key="6">
    <source>
        <dbReference type="Pfam" id="PF00496"/>
    </source>
</evidence>
<dbReference type="CDD" id="cd00995">
    <property type="entry name" value="PBP2_NikA_DppA_OppA_like"/>
    <property type="match status" value="1"/>
</dbReference>
<dbReference type="Pfam" id="PF00496">
    <property type="entry name" value="SBP_bac_5"/>
    <property type="match status" value="1"/>
</dbReference>
<dbReference type="EMBL" id="JBHUFV010000098">
    <property type="protein sequence ID" value="MFD1939938.1"/>
    <property type="molecule type" value="Genomic_DNA"/>
</dbReference>
<dbReference type="InterPro" id="IPR039424">
    <property type="entry name" value="SBP_5"/>
</dbReference>
<dbReference type="RefSeq" id="WP_379582682.1">
    <property type="nucleotide sequence ID" value="NZ_JBHUFV010000098.1"/>
</dbReference>
<feature type="chain" id="PRO_5046008329" evidence="5">
    <location>
        <begin position="23"/>
        <end position="529"/>
    </location>
</feature>
<dbReference type="InterPro" id="IPR000914">
    <property type="entry name" value="SBP_5_dom"/>
</dbReference>
<feature type="domain" description="Solute-binding protein family 5" evidence="6">
    <location>
        <begin position="79"/>
        <end position="434"/>
    </location>
</feature>
<evidence type="ECO:0000256" key="5">
    <source>
        <dbReference type="SAM" id="SignalP"/>
    </source>
</evidence>
<keyword evidence="3" id="KW-0813">Transport</keyword>
<keyword evidence="8" id="KW-1185">Reference proteome</keyword>
<evidence type="ECO:0000313" key="8">
    <source>
        <dbReference type="Proteomes" id="UP001597368"/>
    </source>
</evidence>
<dbReference type="Gene3D" id="3.10.105.10">
    <property type="entry name" value="Dipeptide-binding Protein, Domain 3"/>
    <property type="match status" value="1"/>
</dbReference>
<dbReference type="InterPro" id="IPR030678">
    <property type="entry name" value="Peptide/Ni-bd"/>
</dbReference>
<dbReference type="SUPFAM" id="SSF53850">
    <property type="entry name" value="Periplasmic binding protein-like II"/>
    <property type="match status" value="1"/>
</dbReference>
<organism evidence="7 8">
    <name type="scientific">Nonomuraea mangrovi</name>
    <dbReference type="NCBI Taxonomy" id="2316207"/>
    <lineage>
        <taxon>Bacteria</taxon>
        <taxon>Bacillati</taxon>
        <taxon>Actinomycetota</taxon>
        <taxon>Actinomycetes</taxon>
        <taxon>Streptosporangiales</taxon>
        <taxon>Streptosporangiaceae</taxon>
        <taxon>Nonomuraea</taxon>
    </lineage>
</organism>
<name>A0ABW4TD38_9ACTN</name>
<comment type="subcellular location">
    <subcellularLocation>
        <location evidence="1">Cell envelope</location>
    </subcellularLocation>
</comment>
<evidence type="ECO:0000256" key="3">
    <source>
        <dbReference type="ARBA" id="ARBA00022448"/>
    </source>
</evidence>
<feature type="signal peptide" evidence="5">
    <location>
        <begin position="1"/>
        <end position="22"/>
    </location>
</feature>
<protein>
    <submittedName>
        <fullName evidence="7">ABC transporter substrate-binding protein</fullName>
    </submittedName>
</protein>
<comment type="caution">
    <text evidence="7">The sequence shown here is derived from an EMBL/GenBank/DDBJ whole genome shotgun (WGS) entry which is preliminary data.</text>
</comment>
<reference evidence="8" key="1">
    <citation type="journal article" date="2019" name="Int. J. Syst. Evol. Microbiol.">
        <title>The Global Catalogue of Microorganisms (GCM) 10K type strain sequencing project: providing services to taxonomists for standard genome sequencing and annotation.</title>
        <authorList>
            <consortium name="The Broad Institute Genomics Platform"/>
            <consortium name="The Broad Institute Genome Sequencing Center for Infectious Disease"/>
            <person name="Wu L."/>
            <person name="Ma J."/>
        </authorList>
    </citation>
    <scope>NUCLEOTIDE SEQUENCE [LARGE SCALE GENOMIC DNA]</scope>
    <source>
        <strain evidence="8">ICMP 6774ER</strain>
    </source>
</reference>
<dbReference type="PROSITE" id="PS51257">
    <property type="entry name" value="PROKAR_LIPOPROTEIN"/>
    <property type="match status" value="1"/>
</dbReference>